<dbReference type="Proteomes" id="UP000325003">
    <property type="component" value="Unassembled WGS sequence"/>
</dbReference>
<comment type="caution">
    <text evidence="1">The sequence shown here is derived from an EMBL/GenBank/DDBJ whole genome shotgun (WGS) entry which is preliminary data.</text>
</comment>
<name>A0A5B1LG18_9ACTN</name>
<accession>A0A5B1LG18</accession>
<evidence type="ECO:0000313" key="1">
    <source>
        <dbReference type="EMBL" id="KAA1419691.1"/>
    </source>
</evidence>
<protein>
    <recommendedName>
        <fullName evidence="3">DUF559 domain-containing protein</fullName>
    </recommendedName>
</protein>
<dbReference type="AlphaFoldDB" id="A0A5B1LG18"/>
<proteinExistence type="predicted"/>
<dbReference type="EMBL" id="VUJV01000003">
    <property type="protein sequence ID" value="KAA1419691.1"/>
    <property type="molecule type" value="Genomic_DNA"/>
</dbReference>
<organism evidence="1 2">
    <name type="scientific">Nocardioides humilatus</name>
    <dbReference type="NCBI Taxonomy" id="2607660"/>
    <lineage>
        <taxon>Bacteria</taxon>
        <taxon>Bacillati</taxon>
        <taxon>Actinomycetota</taxon>
        <taxon>Actinomycetes</taxon>
        <taxon>Propionibacteriales</taxon>
        <taxon>Nocardioidaceae</taxon>
        <taxon>Nocardioides</taxon>
    </lineage>
</organism>
<evidence type="ECO:0000313" key="2">
    <source>
        <dbReference type="Proteomes" id="UP000325003"/>
    </source>
</evidence>
<keyword evidence="2" id="KW-1185">Reference proteome</keyword>
<sequence>MLRRHELVQALPGVYVNHNGPLTLQQREWVAVLARWPAALARESALGLAPRGVIHLAVDRDRQVGRLPGVEIHRVAGLDRRVDWRTAPPRIRVDDAVIDTMIVRLDADDTAGAFALLAEACFRRTNAERVARALAARGRVRHRRLITELVEDRRTGACSVLERGYLQRVERAHGLPRGERQVRSSASGRSTSRDVTYEEFGLVVELDGSTHFESYAARDADAHRDLGELAQAGALTARVTYGLVFGGQCATARSIAAILRRLGWIGELDRCPRCP</sequence>
<gene>
    <name evidence="1" type="ORF">F0U44_12360</name>
</gene>
<reference evidence="1 2" key="1">
    <citation type="submission" date="2019-09" db="EMBL/GenBank/DDBJ databases">
        <title>Nocardioides panacisoli sp. nov., isolated from the soil of a ginseng field.</title>
        <authorList>
            <person name="Cho C."/>
        </authorList>
    </citation>
    <scope>NUCLEOTIDE SEQUENCE [LARGE SCALE GENOMIC DNA]</scope>
    <source>
        <strain evidence="1 2">BN130099</strain>
    </source>
</reference>
<evidence type="ECO:0008006" key="3">
    <source>
        <dbReference type="Google" id="ProtNLM"/>
    </source>
</evidence>
<reference evidence="1 2" key="2">
    <citation type="submission" date="2019-09" db="EMBL/GenBank/DDBJ databases">
        <authorList>
            <person name="Jin C."/>
        </authorList>
    </citation>
    <scope>NUCLEOTIDE SEQUENCE [LARGE SCALE GENOMIC DNA]</scope>
    <source>
        <strain evidence="1 2">BN130099</strain>
    </source>
</reference>